<dbReference type="Gene3D" id="3.40.47.10">
    <property type="match status" value="1"/>
</dbReference>
<keyword evidence="3 6" id="KW-0808">Transferase</keyword>
<evidence type="ECO:0000259" key="7">
    <source>
        <dbReference type="Pfam" id="PF00108"/>
    </source>
</evidence>
<name>A0ABW1YD41_9DEIO</name>
<comment type="similarity">
    <text evidence="2 6">Belongs to the thiolase-like superfamily. Thiolase family.</text>
</comment>
<dbReference type="Pfam" id="PF00108">
    <property type="entry name" value="Thiolase_N"/>
    <property type="match status" value="1"/>
</dbReference>
<sequence>MTQVPNSLLHLSDLSDHDAVFVAALRTPIGAIRGSLSSVRPDDLGALVIREAVARSGVQPGDIEEVIFGCANQAGEDNRNVARMSALLAGLPQSVAGITLNRLCASGLSAVNHAARAIRNGDGAVYVAGGVESMTRAPLTMPKGAQAYANGNVTAYDTTLGWRYPNPAMEELFPLEAMGETAENIVERSRAGEISGGEITREDQDAFALESQRRTLAALQSGRLAEQIVPVEVRGRGGTSLFETDEHPRIQRGEQGYELATSEEVMAGLRPAFRRGGTVTAGNSSGLNDGAAALVMTSARYAREHGLTPLARWVGGAAAGVDPRVMGLGPIPATRKVLERTGLSLEDLDLVELNEAFAAQAIACIRELGLESSKVNVNGGAIALGHPLGMSGARLVTALAYELAHRGGRYGLATLCVGVGQGEAAIIERLLP</sequence>
<keyword evidence="10" id="KW-1185">Reference proteome</keyword>
<gene>
    <name evidence="9" type="ORF">ACFP81_04440</name>
</gene>
<dbReference type="NCBIfam" id="TIGR01930">
    <property type="entry name" value="AcCoA-C-Actrans"/>
    <property type="match status" value="1"/>
</dbReference>
<dbReference type="RefSeq" id="WP_380082337.1">
    <property type="nucleotide sequence ID" value="NZ_JBHSWD010000001.1"/>
</dbReference>
<dbReference type="PROSITE" id="PS00737">
    <property type="entry name" value="THIOLASE_2"/>
    <property type="match status" value="1"/>
</dbReference>
<evidence type="ECO:0000313" key="9">
    <source>
        <dbReference type="EMBL" id="MFC6591335.1"/>
    </source>
</evidence>
<dbReference type="EMBL" id="JBHSWD010000001">
    <property type="protein sequence ID" value="MFC6591335.1"/>
    <property type="molecule type" value="Genomic_DNA"/>
</dbReference>
<keyword evidence="4 6" id="KW-0012">Acyltransferase</keyword>
<comment type="caution">
    <text evidence="9">The sequence shown here is derived from an EMBL/GenBank/DDBJ whole genome shotgun (WGS) entry which is preliminary data.</text>
</comment>
<evidence type="ECO:0000256" key="6">
    <source>
        <dbReference type="RuleBase" id="RU003557"/>
    </source>
</evidence>
<dbReference type="InterPro" id="IPR020615">
    <property type="entry name" value="Thiolase_acyl_enz_int_AS"/>
</dbReference>
<feature type="domain" description="Thiolase N-terminal" evidence="7">
    <location>
        <begin position="20"/>
        <end position="299"/>
    </location>
</feature>
<dbReference type="Pfam" id="PF02803">
    <property type="entry name" value="Thiolase_C"/>
    <property type="match status" value="1"/>
</dbReference>
<dbReference type="PROSITE" id="PS00099">
    <property type="entry name" value="THIOLASE_3"/>
    <property type="match status" value="1"/>
</dbReference>
<evidence type="ECO:0000256" key="2">
    <source>
        <dbReference type="ARBA" id="ARBA00010982"/>
    </source>
</evidence>
<dbReference type="CDD" id="cd00751">
    <property type="entry name" value="thiolase"/>
    <property type="match status" value="1"/>
</dbReference>
<dbReference type="InterPro" id="IPR020616">
    <property type="entry name" value="Thiolase_N"/>
</dbReference>
<dbReference type="PANTHER" id="PTHR43853">
    <property type="entry name" value="3-KETOACYL-COA THIOLASE, PEROXISOMAL"/>
    <property type="match status" value="1"/>
</dbReference>
<dbReference type="PIRSF" id="PIRSF000429">
    <property type="entry name" value="Ac-CoA_Ac_transf"/>
    <property type="match status" value="1"/>
</dbReference>
<evidence type="ECO:0000313" key="10">
    <source>
        <dbReference type="Proteomes" id="UP001596297"/>
    </source>
</evidence>
<dbReference type="InterPro" id="IPR002155">
    <property type="entry name" value="Thiolase"/>
</dbReference>
<dbReference type="InterPro" id="IPR020610">
    <property type="entry name" value="Thiolase_AS"/>
</dbReference>
<evidence type="ECO:0000259" key="8">
    <source>
        <dbReference type="Pfam" id="PF02803"/>
    </source>
</evidence>
<dbReference type="EC" id="2.3.1.16" evidence="5"/>
<dbReference type="Proteomes" id="UP001596297">
    <property type="component" value="Unassembled WGS sequence"/>
</dbReference>
<dbReference type="InterPro" id="IPR020613">
    <property type="entry name" value="Thiolase_CS"/>
</dbReference>
<reference evidence="10" key="1">
    <citation type="journal article" date="2019" name="Int. J. Syst. Evol. Microbiol.">
        <title>The Global Catalogue of Microorganisms (GCM) 10K type strain sequencing project: providing services to taxonomists for standard genome sequencing and annotation.</title>
        <authorList>
            <consortium name="The Broad Institute Genomics Platform"/>
            <consortium name="The Broad Institute Genome Sequencing Center for Infectious Disease"/>
            <person name="Wu L."/>
            <person name="Ma J."/>
        </authorList>
    </citation>
    <scope>NUCLEOTIDE SEQUENCE [LARGE SCALE GENOMIC DNA]</scope>
    <source>
        <strain evidence="10">CGMCC 1.15772</strain>
    </source>
</reference>
<dbReference type="InterPro" id="IPR020617">
    <property type="entry name" value="Thiolase_C"/>
</dbReference>
<dbReference type="InterPro" id="IPR016039">
    <property type="entry name" value="Thiolase-like"/>
</dbReference>
<dbReference type="InterPro" id="IPR050215">
    <property type="entry name" value="Thiolase-like_sf_Thiolase"/>
</dbReference>
<organism evidence="9 10">
    <name type="scientific">Deinococcus lacus</name>
    <dbReference type="NCBI Taxonomy" id="392561"/>
    <lineage>
        <taxon>Bacteria</taxon>
        <taxon>Thermotogati</taxon>
        <taxon>Deinococcota</taxon>
        <taxon>Deinococci</taxon>
        <taxon>Deinococcales</taxon>
        <taxon>Deinococcaceae</taxon>
        <taxon>Deinococcus</taxon>
    </lineage>
</organism>
<evidence type="ECO:0000256" key="5">
    <source>
        <dbReference type="ARBA" id="ARBA00024073"/>
    </source>
</evidence>
<feature type="domain" description="Thiolase C-terminal" evidence="8">
    <location>
        <begin position="307"/>
        <end position="429"/>
    </location>
</feature>
<evidence type="ECO:0000256" key="1">
    <source>
        <dbReference type="ARBA" id="ARBA00005189"/>
    </source>
</evidence>
<protein>
    <recommendedName>
        <fullName evidence="5">acetyl-CoA C-acyltransferase</fullName>
        <ecNumber evidence="5">2.3.1.16</ecNumber>
    </recommendedName>
</protein>
<accession>A0ABW1YD41</accession>
<proteinExistence type="inferred from homology"/>
<dbReference type="PROSITE" id="PS00098">
    <property type="entry name" value="THIOLASE_1"/>
    <property type="match status" value="1"/>
</dbReference>
<evidence type="ECO:0000256" key="4">
    <source>
        <dbReference type="ARBA" id="ARBA00023315"/>
    </source>
</evidence>
<comment type="pathway">
    <text evidence="1">Lipid metabolism.</text>
</comment>
<evidence type="ECO:0000256" key="3">
    <source>
        <dbReference type="ARBA" id="ARBA00022679"/>
    </source>
</evidence>
<dbReference type="PANTHER" id="PTHR43853:SF2">
    <property type="entry name" value="3-OXOADIPYL-COA_3-OXO-5,6-DEHYDROSUBERYL-COA THIOLASE"/>
    <property type="match status" value="1"/>
</dbReference>
<dbReference type="SUPFAM" id="SSF53901">
    <property type="entry name" value="Thiolase-like"/>
    <property type="match status" value="2"/>
</dbReference>